<evidence type="ECO:0000256" key="7">
    <source>
        <dbReference type="ARBA" id="ARBA00022967"/>
    </source>
</evidence>
<keyword evidence="4 11" id="KW-1003">Cell membrane</keyword>
<dbReference type="GO" id="GO:0005886">
    <property type="term" value="C:plasma membrane"/>
    <property type="evidence" value="ECO:0007669"/>
    <property type="project" value="UniProtKB-SubCell"/>
</dbReference>
<dbReference type="InterPro" id="IPR023043">
    <property type="entry name" value="NAD(P)H_OxRDtase_bac/plastid"/>
</dbReference>
<accession>A0A2N9LSQ9</accession>
<dbReference type="Gene3D" id="1.20.58.1610">
    <property type="entry name" value="NADH:ubiquinone/plastoquinone oxidoreductase, chain 3"/>
    <property type="match status" value="1"/>
</dbReference>
<dbReference type="Pfam" id="PF00507">
    <property type="entry name" value="Oxidored_q4"/>
    <property type="match status" value="1"/>
</dbReference>
<dbReference type="HAMAP" id="MF_01394">
    <property type="entry name" value="NDH1_NuoA"/>
    <property type="match status" value="1"/>
</dbReference>
<comment type="subunit">
    <text evidence="11">NDH-1 is composed of 14 different subunits. Subunits NuoA, H, J, K, L, M, N constitute the membrane sector of the complex.</text>
</comment>
<evidence type="ECO:0000256" key="11">
    <source>
        <dbReference type="HAMAP-Rule" id="MF_01394"/>
    </source>
</evidence>
<evidence type="ECO:0000256" key="9">
    <source>
        <dbReference type="ARBA" id="ARBA00023027"/>
    </source>
</evidence>
<evidence type="ECO:0000256" key="10">
    <source>
        <dbReference type="ARBA" id="ARBA00023136"/>
    </source>
</evidence>
<dbReference type="GO" id="GO:0008137">
    <property type="term" value="F:NADH dehydrogenase (ubiquinone) activity"/>
    <property type="evidence" value="ECO:0007669"/>
    <property type="project" value="InterPro"/>
</dbReference>
<evidence type="ECO:0000256" key="5">
    <source>
        <dbReference type="ARBA" id="ARBA00022692"/>
    </source>
</evidence>
<evidence type="ECO:0000256" key="1">
    <source>
        <dbReference type="ARBA" id="ARBA00004141"/>
    </source>
</evidence>
<dbReference type="AlphaFoldDB" id="A0A2N9LSQ9"/>
<keyword evidence="3 11" id="KW-0813">Transport</keyword>
<dbReference type="PANTHER" id="PTHR11058:SF22">
    <property type="entry name" value="NADH-QUINONE OXIDOREDUCTASE SUBUNIT A"/>
    <property type="match status" value="1"/>
</dbReference>
<feature type="transmembrane region" description="Helical" evidence="11">
    <location>
        <begin position="20"/>
        <end position="44"/>
    </location>
</feature>
<keyword evidence="13" id="KW-0560">Oxidoreductase</keyword>
<gene>
    <name evidence="11 13" type="primary">nuoA</name>
    <name evidence="13" type="ORF">SBA5_540024</name>
</gene>
<dbReference type="Proteomes" id="UP000239735">
    <property type="component" value="Unassembled WGS sequence"/>
</dbReference>
<feature type="transmembrane region" description="Helical" evidence="11">
    <location>
        <begin position="75"/>
        <end position="99"/>
    </location>
</feature>
<evidence type="ECO:0000256" key="4">
    <source>
        <dbReference type="ARBA" id="ARBA00022475"/>
    </source>
</evidence>
<sequence length="146" mass="16975">MYRFSSDWVAMNPIPYVWQYLPLLMQIIAAILLGVFIITASWFVGRHRNTTVKLDAYECGIQAVGDARGRFSVRFYLVAVLFILFDVEVVFMMPWAVVYRRLPELTGCSRLFGFWEMLVYLGFVAVGLYYIVRKGILNWSHDKADL</sequence>
<dbReference type="InterPro" id="IPR038430">
    <property type="entry name" value="NDAH_ubi_oxred_su3_sf"/>
</dbReference>
<keyword evidence="9 11" id="KW-0520">NAD</keyword>
<evidence type="ECO:0000313" key="14">
    <source>
        <dbReference type="Proteomes" id="UP000239735"/>
    </source>
</evidence>
<dbReference type="GO" id="GO:0030964">
    <property type="term" value="C:NADH dehydrogenase complex"/>
    <property type="evidence" value="ECO:0007669"/>
    <property type="project" value="TreeGrafter"/>
</dbReference>
<evidence type="ECO:0000256" key="3">
    <source>
        <dbReference type="ARBA" id="ARBA00022448"/>
    </source>
</evidence>
<evidence type="ECO:0000256" key="12">
    <source>
        <dbReference type="RuleBase" id="RU003639"/>
    </source>
</evidence>
<evidence type="ECO:0000256" key="8">
    <source>
        <dbReference type="ARBA" id="ARBA00022989"/>
    </source>
</evidence>
<keyword evidence="8 11" id="KW-1133">Transmembrane helix</keyword>
<feature type="transmembrane region" description="Helical" evidence="11">
    <location>
        <begin position="111"/>
        <end position="132"/>
    </location>
</feature>
<proteinExistence type="inferred from homology"/>
<comment type="similarity">
    <text evidence="2 11 12">Belongs to the complex I subunit 3 family.</text>
</comment>
<dbReference type="EC" id="7.1.1.-" evidence="11"/>
<reference evidence="14" key="1">
    <citation type="submission" date="2018-02" db="EMBL/GenBank/DDBJ databases">
        <authorList>
            <person name="Hausmann B."/>
        </authorList>
    </citation>
    <scope>NUCLEOTIDE SEQUENCE [LARGE SCALE GENOMIC DNA]</scope>
    <source>
        <strain evidence="14">Peat soil MAG SbA5</strain>
    </source>
</reference>
<keyword evidence="5 11" id="KW-0812">Transmembrane</keyword>
<keyword evidence="7 11" id="KW-1278">Translocase</keyword>
<comment type="subcellular location">
    <subcellularLocation>
        <location evidence="11 12">Cell membrane</location>
        <topology evidence="11 12">Multi-pass membrane protein</topology>
    </subcellularLocation>
    <subcellularLocation>
        <location evidence="1">Membrane</location>
        <topology evidence="1">Multi-pass membrane protein</topology>
    </subcellularLocation>
</comment>
<protein>
    <recommendedName>
        <fullName evidence="11">NADH-quinone oxidoreductase subunit A</fullName>
        <ecNumber evidence="11">7.1.1.-</ecNumber>
    </recommendedName>
    <alternativeName>
        <fullName evidence="11">NADH dehydrogenase I subunit A</fullName>
    </alternativeName>
    <alternativeName>
        <fullName evidence="11">NDH-1 subunit A</fullName>
    </alternativeName>
    <alternativeName>
        <fullName evidence="11">NUO1</fullName>
    </alternativeName>
</protein>
<comment type="catalytic activity">
    <reaction evidence="11 12">
        <text>a quinone + NADH + 5 H(+)(in) = a quinol + NAD(+) + 4 H(+)(out)</text>
        <dbReference type="Rhea" id="RHEA:57888"/>
        <dbReference type="ChEBI" id="CHEBI:15378"/>
        <dbReference type="ChEBI" id="CHEBI:24646"/>
        <dbReference type="ChEBI" id="CHEBI:57540"/>
        <dbReference type="ChEBI" id="CHEBI:57945"/>
        <dbReference type="ChEBI" id="CHEBI:132124"/>
    </reaction>
</comment>
<keyword evidence="10 11" id="KW-0472">Membrane</keyword>
<organism evidence="13 14">
    <name type="scientific">Candidatus Sulfuritelmatomonas gaucii</name>
    <dbReference type="NCBI Taxonomy" id="2043161"/>
    <lineage>
        <taxon>Bacteria</taxon>
        <taxon>Pseudomonadati</taxon>
        <taxon>Acidobacteriota</taxon>
        <taxon>Terriglobia</taxon>
        <taxon>Terriglobales</taxon>
        <taxon>Acidobacteriaceae</taxon>
        <taxon>Candidatus Sulfuritelmatomonas</taxon>
    </lineage>
</organism>
<dbReference type="PANTHER" id="PTHR11058">
    <property type="entry name" value="NADH-UBIQUINONE OXIDOREDUCTASE CHAIN 3"/>
    <property type="match status" value="1"/>
</dbReference>
<keyword evidence="11" id="KW-0830">Ubiquinone</keyword>
<comment type="function">
    <text evidence="11">NDH-1 shuttles electrons from NADH, via FMN and iron-sulfur (Fe-S) centers, to quinones in the respiratory chain. The immediate electron acceptor for the enzyme in this species is believed to be ubiquinone. Couples the redox reaction to proton translocation (for every two electrons transferred, four hydrogen ions are translocated across the cytoplasmic membrane), and thus conserves the redox energy in a proton gradient.</text>
</comment>
<evidence type="ECO:0000313" key="13">
    <source>
        <dbReference type="EMBL" id="SPE26267.1"/>
    </source>
</evidence>
<evidence type="ECO:0000256" key="6">
    <source>
        <dbReference type="ARBA" id="ARBA00022719"/>
    </source>
</evidence>
<name>A0A2N9LSQ9_9BACT</name>
<evidence type="ECO:0000256" key="2">
    <source>
        <dbReference type="ARBA" id="ARBA00008472"/>
    </source>
</evidence>
<dbReference type="GO" id="GO:0050136">
    <property type="term" value="F:NADH dehydrogenase (quinone) (non-electrogenic) activity"/>
    <property type="evidence" value="ECO:0007669"/>
    <property type="project" value="UniProtKB-UniRule"/>
</dbReference>
<keyword evidence="6 11" id="KW-0874">Quinone</keyword>
<dbReference type="InterPro" id="IPR000440">
    <property type="entry name" value="NADH_UbQ/plastoQ_OxRdtase_su3"/>
</dbReference>
<dbReference type="GO" id="GO:0048038">
    <property type="term" value="F:quinone binding"/>
    <property type="evidence" value="ECO:0007669"/>
    <property type="project" value="UniProtKB-KW"/>
</dbReference>
<dbReference type="EMBL" id="OKRB01000113">
    <property type="protein sequence ID" value="SPE26267.1"/>
    <property type="molecule type" value="Genomic_DNA"/>
</dbReference>